<organism evidence="2 3">
    <name type="scientific">Capsicum baccatum</name>
    <name type="common">Peruvian pepper</name>
    <dbReference type="NCBI Taxonomy" id="33114"/>
    <lineage>
        <taxon>Eukaryota</taxon>
        <taxon>Viridiplantae</taxon>
        <taxon>Streptophyta</taxon>
        <taxon>Embryophyta</taxon>
        <taxon>Tracheophyta</taxon>
        <taxon>Spermatophyta</taxon>
        <taxon>Magnoliopsida</taxon>
        <taxon>eudicotyledons</taxon>
        <taxon>Gunneridae</taxon>
        <taxon>Pentapetalae</taxon>
        <taxon>asterids</taxon>
        <taxon>lamiids</taxon>
        <taxon>Solanales</taxon>
        <taxon>Solanaceae</taxon>
        <taxon>Solanoideae</taxon>
        <taxon>Capsiceae</taxon>
        <taxon>Capsicum</taxon>
    </lineage>
</organism>
<dbReference type="Proteomes" id="UP000224567">
    <property type="component" value="Unassembled WGS sequence"/>
</dbReference>
<reference evidence="3" key="2">
    <citation type="journal article" date="2017" name="J. Anim. Genet.">
        <title>Multiple reference genome sequences of hot pepper reveal the massive evolution of plant disease resistance genes by retroduplication.</title>
        <authorList>
            <person name="Kim S."/>
            <person name="Park J."/>
            <person name="Yeom S.-I."/>
            <person name="Kim Y.-M."/>
            <person name="Seo E."/>
            <person name="Kim K.-T."/>
            <person name="Kim M.-S."/>
            <person name="Lee J.M."/>
            <person name="Cheong K."/>
            <person name="Shin H.-S."/>
            <person name="Kim S.-B."/>
            <person name="Han K."/>
            <person name="Lee J."/>
            <person name="Park M."/>
            <person name="Lee H.-A."/>
            <person name="Lee H.-Y."/>
            <person name="Lee Y."/>
            <person name="Oh S."/>
            <person name="Lee J.H."/>
            <person name="Choi E."/>
            <person name="Choi E."/>
            <person name="Lee S.E."/>
            <person name="Jeon J."/>
            <person name="Kim H."/>
            <person name="Choi G."/>
            <person name="Song H."/>
            <person name="Lee J."/>
            <person name="Lee S.-C."/>
            <person name="Kwon J.-K."/>
            <person name="Lee H.-Y."/>
            <person name="Koo N."/>
            <person name="Hong Y."/>
            <person name="Kim R.W."/>
            <person name="Kang W.-H."/>
            <person name="Huh J.H."/>
            <person name="Kang B.-C."/>
            <person name="Yang T.-J."/>
            <person name="Lee Y.-H."/>
            <person name="Bennetzen J.L."/>
            <person name="Choi D."/>
        </authorList>
    </citation>
    <scope>NUCLEOTIDE SEQUENCE [LARGE SCALE GENOMIC DNA]</scope>
    <source>
        <strain evidence="3">cv. PBC81</strain>
    </source>
</reference>
<accession>A0A2G2XCC8</accession>
<dbReference type="AlphaFoldDB" id="A0A2G2XCC8"/>
<comment type="caution">
    <text evidence="2">The sequence shown here is derived from an EMBL/GenBank/DDBJ whole genome shotgun (WGS) entry which is preliminary data.</text>
</comment>
<protein>
    <recommendedName>
        <fullName evidence="4">DUF4283 domain-containing protein</fullName>
    </recommendedName>
</protein>
<feature type="compositionally biased region" description="Basic and acidic residues" evidence="1">
    <location>
        <begin position="1"/>
        <end position="32"/>
    </location>
</feature>
<feature type="region of interest" description="Disordered" evidence="1">
    <location>
        <begin position="1"/>
        <end position="55"/>
    </location>
</feature>
<dbReference type="SUPFAM" id="SSF56219">
    <property type="entry name" value="DNase I-like"/>
    <property type="match status" value="1"/>
</dbReference>
<reference evidence="2 3" key="1">
    <citation type="journal article" date="2017" name="Genome Biol.">
        <title>New reference genome sequences of hot pepper reveal the massive evolution of plant disease-resistance genes by retroduplication.</title>
        <authorList>
            <person name="Kim S."/>
            <person name="Park J."/>
            <person name="Yeom S.I."/>
            <person name="Kim Y.M."/>
            <person name="Seo E."/>
            <person name="Kim K.T."/>
            <person name="Kim M.S."/>
            <person name="Lee J.M."/>
            <person name="Cheong K."/>
            <person name="Shin H.S."/>
            <person name="Kim S.B."/>
            <person name="Han K."/>
            <person name="Lee J."/>
            <person name="Park M."/>
            <person name="Lee H.A."/>
            <person name="Lee H.Y."/>
            <person name="Lee Y."/>
            <person name="Oh S."/>
            <person name="Lee J.H."/>
            <person name="Choi E."/>
            <person name="Choi E."/>
            <person name="Lee S.E."/>
            <person name="Jeon J."/>
            <person name="Kim H."/>
            <person name="Choi G."/>
            <person name="Song H."/>
            <person name="Lee J."/>
            <person name="Lee S.C."/>
            <person name="Kwon J.K."/>
            <person name="Lee H.Y."/>
            <person name="Koo N."/>
            <person name="Hong Y."/>
            <person name="Kim R.W."/>
            <person name="Kang W.H."/>
            <person name="Huh J.H."/>
            <person name="Kang B.C."/>
            <person name="Yang T.J."/>
            <person name="Lee Y.H."/>
            <person name="Bennetzen J.L."/>
            <person name="Choi D."/>
        </authorList>
    </citation>
    <scope>NUCLEOTIDE SEQUENCE [LARGE SCALE GENOMIC DNA]</scope>
    <source>
        <strain evidence="3">cv. PBC81</strain>
    </source>
</reference>
<proteinExistence type="predicted"/>
<evidence type="ECO:0000313" key="3">
    <source>
        <dbReference type="Proteomes" id="UP000224567"/>
    </source>
</evidence>
<evidence type="ECO:0000313" key="2">
    <source>
        <dbReference type="EMBL" id="PHT55143.1"/>
    </source>
</evidence>
<sequence length="179" mass="20133">MLKGESGKKHEELKENKNQQPDDKEVEIKEIKQQQTVNGRGKPKEQERATPTSNSYTVLAGEMEIGTVKDLAAIHGHIKGPWIELGDFNYVLNKENRLGSLVTMAGVREFRECIGKYGLQDLREHLEKEFTTAEVKATLWTIDGDKVPGPDGYGSKFFKDSWNVIGDDVPVGCTSRRQK</sequence>
<gene>
    <name evidence="2" type="ORF">CQW23_03629</name>
</gene>
<evidence type="ECO:0000256" key="1">
    <source>
        <dbReference type="SAM" id="MobiDB-lite"/>
    </source>
</evidence>
<evidence type="ECO:0008006" key="4">
    <source>
        <dbReference type="Google" id="ProtNLM"/>
    </source>
</evidence>
<dbReference type="EMBL" id="MLFT02000002">
    <property type="protein sequence ID" value="PHT55143.1"/>
    <property type="molecule type" value="Genomic_DNA"/>
</dbReference>
<dbReference type="InterPro" id="IPR036691">
    <property type="entry name" value="Endo/exonu/phosph_ase_sf"/>
</dbReference>
<dbReference type="OrthoDB" id="1303235at2759"/>
<keyword evidence="3" id="KW-1185">Reference proteome</keyword>
<name>A0A2G2XCC8_CAPBA</name>